<reference evidence="1" key="1">
    <citation type="submission" date="2021-02" db="EMBL/GenBank/DDBJ databases">
        <authorList>
            <consortium name="DOE Joint Genome Institute"/>
            <person name="Ahrendt S."/>
            <person name="Looney B.P."/>
            <person name="Miyauchi S."/>
            <person name="Morin E."/>
            <person name="Drula E."/>
            <person name="Courty P.E."/>
            <person name="Chicoki N."/>
            <person name="Fauchery L."/>
            <person name="Kohler A."/>
            <person name="Kuo A."/>
            <person name="Labutti K."/>
            <person name="Pangilinan J."/>
            <person name="Lipzen A."/>
            <person name="Riley R."/>
            <person name="Andreopoulos W."/>
            <person name="He G."/>
            <person name="Johnson J."/>
            <person name="Barry K.W."/>
            <person name="Grigoriev I.V."/>
            <person name="Nagy L."/>
            <person name="Hibbett D."/>
            <person name="Henrissat B."/>
            <person name="Matheny P.B."/>
            <person name="Labbe J."/>
            <person name="Martin F."/>
        </authorList>
    </citation>
    <scope>NUCLEOTIDE SEQUENCE</scope>
    <source>
        <strain evidence="1">EC-137</strain>
    </source>
</reference>
<evidence type="ECO:0000313" key="1">
    <source>
        <dbReference type="EMBL" id="KAI0030029.1"/>
    </source>
</evidence>
<reference evidence="1" key="2">
    <citation type="journal article" date="2022" name="New Phytol.">
        <title>Evolutionary transition to the ectomycorrhizal habit in the genomes of a hyperdiverse lineage of mushroom-forming fungi.</title>
        <authorList>
            <person name="Looney B."/>
            <person name="Miyauchi S."/>
            <person name="Morin E."/>
            <person name="Drula E."/>
            <person name="Courty P.E."/>
            <person name="Kohler A."/>
            <person name="Kuo A."/>
            <person name="LaButti K."/>
            <person name="Pangilinan J."/>
            <person name="Lipzen A."/>
            <person name="Riley R."/>
            <person name="Andreopoulos W."/>
            <person name="He G."/>
            <person name="Johnson J."/>
            <person name="Nolan M."/>
            <person name="Tritt A."/>
            <person name="Barry K.W."/>
            <person name="Grigoriev I.V."/>
            <person name="Nagy L.G."/>
            <person name="Hibbett D."/>
            <person name="Henrissat B."/>
            <person name="Matheny P.B."/>
            <person name="Labbe J."/>
            <person name="Martin F.M."/>
        </authorList>
    </citation>
    <scope>NUCLEOTIDE SEQUENCE</scope>
    <source>
        <strain evidence="1">EC-137</strain>
    </source>
</reference>
<keyword evidence="2" id="KW-1185">Reference proteome</keyword>
<evidence type="ECO:0000313" key="2">
    <source>
        <dbReference type="Proteomes" id="UP000814128"/>
    </source>
</evidence>
<sequence length="532" mass="56883">EVILFTSLAVPVYLETLDYTVVATAQPTIASHFNRLNLQSYIGTIYLLTSTVFLPLYASVADIYGRHFTLQTSLLFFLVGSAISTGSFSMITMLVGRGIAGIGAAGMLALPRIILADSASLAQQNVQISMLMILYAIGYVTGPIIGGALSSVSFRWIFAINLPAALLAMIIAFFLLRGRSDYTRDMTDKRMQHVMSQSRIGKLASLDWIGTALFVAAGILILLALNWGSTEKWSSVKVIVSFVVGGVLFLLCVGWEAFLQARQANRPTTRLWRMFPMLPIEVFSTLDSFATQAVSFGAGLVMLVMFYYLAVFFVIVNGSSNTNAGVQLLYFAPGMGAGAFISQAIIRRTKQPKYAVMAGTLITTVALGLVSQGVHTSSNGMVNGHVPTLFMAGTGVGLTLGPAGAHARFAQAVSRVAIVTSYLRFSQNLGGTVGLAQAAAVLNARVHSYIASQVATGAISPSDAAALQLSGSSLSSINAINALPQGLNNIVKDAFRDGTRWLFISMIPWAGVCFLLSLFLENISEHPPQEDR</sequence>
<protein>
    <submittedName>
        <fullName evidence="1">Major facilitator superfamily domain-containing protein</fullName>
    </submittedName>
</protein>
<organism evidence="1 2">
    <name type="scientific">Vararia minispora EC-137</name>
    <dbReference type="NCBI Taxonomy" id="1314806"/>
    <lineage>
        <taxon>Eukaryota</taxon>
        <taxon>Fungi</taxon>
        <taxon>Dikarya</taxon>
        <taxon>Basidiomycota</taxon>
        <taxon>Agaricomycotina</taxon>
        <taxon>Agaricomycetes</taxon>
        <taxon>Russulales</taxon>
        <taxon>Lachnocladiaceae</taxon>
        <taxon>Vararia</taxon>
    </lineage>
</organism>
<accession>A0ACB8QE48</accession>
<dbReference type="Proteomes" id="UP000814128">
    <property type="component" value="Unassembled WGS sequence"/>
</dbReference>
<proteinExistence type="predicted"/>
<comment type="caution">
    <text evidence="1">The sequence shown here is derived from an EMBL/GenBank/DDBJ whole genome shotgun (WGS) entry which is preliminary data.</text>
</comment>
<dbReference type="EMBL" id="MU273643">
    <property type="protein sequence ID" value="KAI0030029.1"/>
    <property type="molecule type" value="Genomic_DNA"/>
</dbReference>
<feature type="non-terminal residue" evidence="1">
    <location>
        <position position="532"/>
    </location>
</feature>
<feature type="non-terminal residue" evidence="1">
    <location>
        <position position="1"/>
    </location>
</feature>
<gene>
    <name evidence="1" type="ORF">K488DRAFT_21683</name>
</gene>
<name>A0ACB8QE48_9AGAM</name>